<keyword evidence="1" id="KW-0067">ATP-binding</keyword>
<dbReference type="STRING" id="237609.PSAKL28_43090"/>
<dbReference type="Proteomes" id="UP000288983">
    <property type="component" value="Unassembled WGS sequence"/>
</dbReference>
<dbReference type="NCBIfam" id="TIGR00135">
    <property type="entry name" value="gatC"/>
    <property type="match status" value="1"/>
</dbReference>
<name>A0A077FDU3_9PSED</name>
<dbReference type="RefSeq" id="WP_038614429.1">
    <property type="nucleotide sequence ID" value="NZ_CP009048.1"/>
</dbReference>
<dbReference type="Gene3D" id="1.10.20.60">
    <property type="entry name" value="Glu-tRNAGln amidotransferase C subunit, N-terminal domain"/>
    <property type="match status" value="1"/>
</dbReference>
<evidence type="ECO:0000313" key="3">
    <source>
        <dbReference type="EMBL" id="QGW79173.1"/>
    </source>
</evidence>
<reference evidence="3 7" key="3">
    <citation type="submission" date="2019-12" db="EMBL/GenBank/DDBJ databases">
        <title>Hybrid Genome Assemblies of two High G+C Isolates from Undergraduate Microbiology Courses.</title>
        <authorList>
            <person name="Ne Ville C.J."/>
            <person name="Enright D."/>
            <person name="Hernandez I."/>
            <person name="Dodsworth J."/>
            <person name="Orwin P.M."/>
        </authorList>
    </citation>
    <scope>NUCLEOTIDE SEQUENCE [LARGE SCALE GENOMIC DNA]</scope>
    <source>
        <strain evidence="3 7">Neo</strain>
    </source>
</reference>
<dbReference type="EMBL" id="CP009048">
    <property type="protein sequence ID" value="AIL63453.1"/>
    <property type="molecule type" value="Genomic_DNA"/>
</dbReference>
<gene>
    <name evidence="1 3" type="primary">gatC</name>
    <name evidence="4" type="ORF">DM813_06695</name>
    <name evidence="3" type="ORF">GPJ81_21575</name>
    <name evidence="2" type="ORF">PSAKL28_43090</name>
</gene>
<dbReference type="OrthoDB" id="9794326at2"/>
<dbReference type="HOGENOM" id="CLU_105899_2_2_6"/>
<dbReference type="GO" id="GO:0070681">
    <property type="term" value="P:glutaminyl-tRNAGln biosynthesis via transamidation"/>
    <property type="evidence" value="ECO:0007669"/>
    <property type="project" value="TreeGrafter"/>
</dbReference>
<comment type="catalytic activity">
    <reaction evidence="1">
        <text>L-aspartyl-tRNA(Asn) + L-glutamine + ATP + H2O = L-asparaginyl-tRNA(Asn) + L-glutamate + ADP + phosphate + 2 H(+)</text>
        <dbReference type="Rhea" id="RHEA:14513"/>
        <dbReference type="Rhea" id="RHEA-COMP:9674"/>
        <dbReference type="Rhea" id="RHEA-COMP:9677"/>
        <dbReference type="ChEBI" id="CHEBI:15377"/>
        <dbReference type="ChEBI" id="CHEBI:15378"/>
        <dbReference type="ChEBI" id="CHEBI:29985"/>
        <dbReference type="ChEBI" id="CHEBI:30616"/>
        <dbReference type="ChEBI" id="CHEBI:43474"/>
        <dbReference type="ChEBI" id="CHEBI:58359"/>
        <dbReference type="ChEBI" id="CHEBI:78515"/>
        <dbReference type="ChEBI" id="CHEBI:78516"/>
        <dbReference type="ChEBI" id="CHEBI:456216"/>
    </reaction>
</comment>
<keyword evidence="1" id="KW-0648">Protein biosynthesis</keyword>
<keyword evidence="1" id="KW-0436">Ligase</keyword>
<dbReference type="KEGG" id="palk:PSAKL28_43090"/>
<proteinExistence type="inferred from homology"/>
<keyword evidence="7" id="KW-1185">Reference proteome</keyword>
<evidence type="ECO:0000313" key="7">
    <source>
        <dbReference type="Proteomes" id="UP000426235"/>
    </source>
</evidence>
<evidence type="ECO:0000313" key="2">
    <source>
        <dbReference type="EMBL" id="AIL63453.1"/>
    </source>
</evidence>
<organism evidence="2 5">
    <name type="scientific">Pseudomonas alkylphenolica</name>
    <dbReference type="NCBI Taxonomy" id="237609"/>
    <lineage>
        <taxon>Bacteria</taxon>
        <taxon>Pseudomonadati</taxon>
        <taxon>Pseudomonadota</taxon>
        <taxon>Gammaproteobacteria</taxon>
        <taxon>Pseudomonadales</taxon>
        <taxon>Pseudomonadaceae</taxon>
        <taxon>Pseudomonas</taxon>
    </lineage>
</organism>
<sequence length="95" mass="10402">MALERCDVEKIAHLARLGLNEADLPRTTDALNSILGLVDQMQAVDTTGIEPLAHPLEANQRLRADVVTESNHRDSYQAIAPATENGLYLVPKVIE</sequence>
<dbReference type="GO" id="GO:0006450">
    <property type="term" value="P:regulation of translational fidelity"/>
    <property type="evidence" value="ECO:0007669"/>
    <property type="project" value="InterPro"/>
</dbReference>
<comment type="catalytic activity">
    <reaction evidence="1">
        <text>L-glutamyl-tRNA(Gln) + L-glutamine + ATP + H2O = L-glutaminyl-tRNA(Gln) + L-glutamate + ADP + phosphate + H(+)</text>
        <dbReference type="Rhea" id="RHEA:17521"/>
        <dbReference type="Rhea" id="RHEA-COMP:9681"/>
        <dbReference type="Rhea" id="RHEA-COMP:9684"/>
        <dbReference type="ChEBI" id="CHEBI:15377"/>
        <dbReference type="ChEBI" id="CHEBI:15378"/>
        <dbReference type="ChEBI" id="CHEBI:29985"/>
        <dbReference type="ChEBI" id="CHEBI:30616"/>
        <dbReference type="ChEBI" id="CHEBI:43474"/>
        <dbReference type="ChEBI" id="CHEBI:58359"/>
        <dbReference type="ChEBI" id="CHEBI:78520"/>
        <dbReference type="ChEBI" id="CHEBI:78521"/>
        <dbReference type="ChEBI" id="CHEBI:456216"/>
    </reaction>
</comment>
<dbReference type="SUPFAM" id="SSF141000">
    <property type="entry name" value="Glu-tRNAGln amidotransferase C subunit"/>
    <property type="match status" value="1"/>
</dbReference>
<dbReference type="GO" id="GO:0050567">
    <property type="term" value="F:glutaminyl-tRNA synthase (glutamine-hydrolyzing) activity"/>
    <property type="evidence" value="ECO:0007669"/>
    <property type="project" value="UniProtKB-UniRule"/>
</dbReference>
<dbReference type="Proteomes" id="UP000028931">
    <property type="component" value="Chromosome"/>
</dbReference>
<dbReference type="Proteomes" id="UP000426235">
    <property type="component" value="Chromosome"/>
</dbReference>
<keyword evidence="2" id="KW-0808">Transferase</keyword>
<evidence type="ECO:0000313" key="4">
    <source>
        <dbReference type="EMBL" id="RWU25405.1"/>
    </source>
</evidence>
<evidence type="ECO:0000313" key="6">
    <source>
        <dbReference type="Proteomes" id="UP000288983"/>
    </source>
</evidence>
<reference evidence="2 5" key="1">
    <citation type="submission" date="2014-07" db="EMBL/GenBank/DDBJ databases">
        <authorList>
            <person name="Lee K."/>
            <person name="Lim J.Y."/>
            <person name="Hwang I."/>
        </authorList>
    </citation>
    <scope>NUCLEOTIDE SEQUENCE [LARGE SCALE GENOMIC DNA]</scope>
    <source>
        <strain evidence="2 5">KL28</strain>
    </source>
</reference>
<dbReference type="GO" id="GO:0006412">
    <property type="term" value="P:translation"/>
    <property type="evidence" value="ECO:0007669"/>
    <property type="project" value="UniProtKB-UniRule"/>
</dbReference>
<dbReference type="GO" id="GO:0005524">
    <property type="term" value="F:ATP binding"/>
    <property type="evidence" value="ECO:0007669"/>
    <property type="project" value="UniProtKB-KW"/>
</dbReference>
<dbReference type="InterPro" id="IPR036113">
    <property type="entry name" value="Asp/Glu-ADT_sf_sub_c"/>
</dbReference>
<evidence type="ECO:0000256" key="1">
    <source>
        <dbReference type="HAMAP-Rule" id="MF_00122"/>
    </source>
</evidence>
<dbReference type="AlphaFoldDB" id="A0A077FDU3"/>
<dbReference type="HAMAP" id="MF_00122">
    <property type="entry name" value="GatC"/>
    <property type="match status" value="1"/>
</dbReference>
<dbReference type="EC" id="6.3.5.-" evidence="1"/>
<dbReference type="GO" id="GO:0016740">
    <property type="term" value="F:transferase activity"/>
    <property type="evidence" value="ECO:0007669"/>
    <property type="project" value="UniProtKB-KW"/>
</dbReference>
<dbReference type="EMBL" id="CP046621">
    <property type="protein sequence ID" value="QGW79173.1"/>
    <property type="molecule type" value="Genomic_DNA"/>
</dbReference>
<dbReference type="PANTHER" id="PTHR15004:SF0">
    <property type="entry name" value="GLUTAMYL-TRNA(GLN) AMIDOTRANSFERASE SUBUNIT C, MITOCHONDRIAL"/>
    <property type="match status" value="1"/>
</dbReference>
<keyword evidence="1" id="KW-0547">Nucleotide-binding</keyword>
<dbReference type="eggNOG" id="COG0721">
    <property type="taxonomic scope" value="Bacteria"/>
</dbReference>
<dbReference type="Pfam" id="PF02686">
    <property type="entry name" value="GatC"/>
    <property type="match status" value="1"/>
</dbReference>
<reference evidence="4 6" key="2">
    <citation type="submission" date="2018-06" db="EMBL/GenBank/DDBJ databases">
        <title>Bacteria isolated from soil of Wuhan.</title>
        <authorList>
            <person name="Wei X."/>
            <person name="Chunhua H."/>
        </authorList>
    </citation>
    <scope>NUCLEOTIDE SEQUENCE [LARGE SCALE GENOMIC DNA]</scope>
    <source>
        <strain evidence="4">XwS2</strain>
        <strain evidence="6">xwS2</strain>
    </source>
</reference>
<evidence type="ECO:0000313" key="5">
    <source>
        <dbReference type="Proteomes" id="UP000028931"/>
    </source>
</evidence>
<comment type="subunit">
    <text evidence="1">Heterotrimer of A, B and C subunits.</text>
</comment>
<dbReference type="PANTHER" id="PTHR15004">
    <property type="entry name" value="GLUTAMYL-TRNA(GLN) AMIDOTRANSFERASE SUBUNIT C, MITOCHONDRIAL"/>
    <property type="match status" value="1"/>
</dbReference>
<accession>A0A077FDU3</accession>
<comment type="function">
    <text evidence="1">Allows the formation of correctly charged Asn-tRNA(Asn) or Gln-tRNA(Gln) through the transamidation of misacylated Asp-tRNA(Asn) or Glu-tRNA(Gln) in organisms which lack either or both of asparaginyl-tRNA or glutaminyl-tRNA synthetases. The reaction takes place in the presence of glutamine and ATP through an activated phospho-Asp-tRNA(Asn) or phospho-Glu-tRNA(Gln).</text>
</comment>
<dbReference type="EMBL" id="QJRG01000034">
    <property type="protein sequence ID" value="RWU25405.1"/>
    <property type="molecule type" value="Genomic_DNA"/>
</dbReference>
<comment type="similarity">
    <text evidence="1">Belongs to the GatC family.</text>
</comment>
<dbReference type="InterPro" id="IPR003837">
    <property type="entry name" value="GatC"/>
</dbReference>
<protein>
    <recommendedName>
        <fullName evidence="1">Aspartyl/glutamyl-tRNA(Asn/Gln) amidotransferase subunit C</fullName>
        <shortName evidence="1">Asp/Glu-ADT subunit C</shortName>
        <ecNumber evidence="1">6.3.5.-</ecNumber>
    </recommendedName>
</protein>